<keyword evidence="8 10" id="KW-0333">Golgi apparatus</keyword>
<evidence type="ECO:0000256" key="7">
    <source>
        <dbReference type="ARBA" id="ARBA00022989"/>
    </source>
</evidence>
<keyword evidence="9 10" id="KW-0472">Membrane</keyword>
<evidence type="ECO:0000256" key="2">
    <source>
        <dbReference type="ARBA" id="ARBA00008661"/>
    </source>
</evidence>
<evidence type="ECO:0000313" key="12">
    <source>
        <dbReference type="EMBL" id="CAL4106691.1"/>
    </source>
</evidence>
<evidence type="ECO:0000256" key="10">
    <source>
        <dbReference type="RuleBase" id="RU363063"/>
    </source>
</evidence>
<dbReference type="GO" id="GO:0006493">
    <property type="term" value="P:protein O-linked glycosylation"/>
    <property type="evidence" value="ECO:0007669"/>
    <property type="project" value="TreeGrafter"/>
</dbReference>
<evidence type="ECO:0000256" key="6">
    <source>
        <dbReference type="ARBA" id="ARBA00022968"/>
    </source>
</evidence>
<protein>
    <recommendedName>
        <fullName evidence="10">Hexosyltransferase</fullName>
        <ecNumber evidence="10">2.4.1.-</ecNumber>
    </recommendedName>
</protein>
<comment type="similarity">
    <text evidence="2 10">Belongs to the glycosyltransferase 31 family.</text>
</comment>
<keyword evidence="13" id="KW-1185">Reference proteome</keyword>
<evidence type="ECO:0000256" key="5">
    <source>
        <dbReference type="ARBA" id="ARBA00022692"/>
    </source>
</evidence>
<keyword evidence="6 10" id="KW-0735">Signal-anchor</keyword>
<dbReference type="EMBL" id="CAXKWB010013118">
    <property type="protein sequence ID" value="CAL4106691.1"/>
    <property type="molecule type" value="Genomic_DNA"/>
</dbReference>
<dbReference type="EC" id="2.4.1.-" evidence="10"/>
<evidence type="ECO:0000256" key="9">
    <source>
        <dbReference type="ARBA" id="ARBA00023136"/>
    </source>
</evidence>
<feature type="region of interest" description="Disordered" evidence="11">
    <location>
        <begin position="1"/>
        <end position="32"/>
    </location>
</feature>
<evidence type="ECO:0000256" key="1">
    <source>
        <dbReference type="ARBA" id="ARBA00004323"/>
    </source>
</evidence>
<accession>A0AAV2R0A6</accession>
<dbReference type="Pfam" id="PF01762">
    <property type="entry name" value="Galactosyl_T"/>
    <property type="match status" value="1"/>
</dbReference>
<evidence type="ECO:0000256" key="11">
    <source>
        <dbReference type="SAM" id="MobiDB-lite"/>
    </source>
</evidence>
<comment type="subcellular location">
    <subcellularLocation>
        <location evidence="1 10">Golgi apparatus membrane</location>
        <topology evidence="1 10">Single-pass type II membrane protein</topology>
    </subcellularLocation>
</comment>
<reference evidence="12 13" key="1">
    <citation type="submission" date="2024-05" db="EMBL/GenBank/DDBJ databases">
        <authorList>
            <person name="Wallberg A."/>
        </authorList>
    </citation>
    <scope>NUCLEOTIDE SEQUENCE [LARGE SCALE GENOMIC DNA]</scope>
</reference>
<dbReference type="PANTHER" id="PTHR11214:SF235">
    <property type="entry name" value="HEXOSYLTRANSFERASE"/>
    <property type="match status" value="1"/>
</dbReference>
<feature type="compositionally biased region" description="Polar residues" evidence="11">
    <location>
        <begin position="11"/>
        <end position="32"/>
    </location>
</feature>
<keyword evidence="4" id="KW-0808">Transferase</keyword>
<keyword evidence="5 10" id="KW-0812">Transmembrane</keyword>
<organism evidence="12 13">
    <name type="scientific">Meganyctiphanes norvegica</name>
    <name type="common">Northern krill</name>
    <name type="synonym">Thysanopoda norvegica</name>
    <dbReference type="NCBI Taxonomy" id="48144"/>
    <lineage>
        <taxon>Eukaryota</taxon>
        <taxon>Metazoa</taxon>
        <taxon>Ecdysozoa</taxon>
        <taxon>Arthropoda</taxon>
        <taxon>Crustacea</taxon>
        <taxon>Multicrustacea</taxon>
        <taxon>Malacostraca</taxon>
        <taxon>Eumalacostraca</taxon>
        <taxon>Eucarida</taxon>
        <taxon>Euphausiacea</taxon>
        <taxon>Euphausiidae</taxon>
        <taxon>Meganyctiphanes</taxon>
    </lineage>
</organism>
<evidence type="ECO:0000313" key="13">
    <source>
        <dbReference type="Proteomes" id="UP001497623"/>
    </source>
</evidence>
<proteinExistence type="inferred from homology"/>
<keyword evidence="7 10" id="KW-1133">Transmembrane helix</keyword>
<evidence type="ECO:0000256" key="4">
    <source>
        <dbReference type="ARBA" id="ARBA00022679"/>
    </source>
</evidence>
<evidence type="ECO:0000256" key="3">
    <source>
        <dbReference type="ARBA" id="ARBA00022676"/>
    </source>
</evidence>
<keyword evidence="3 10" id="KW-0328">Glycosyltransferase</keyword>
<dbReference type="Proteomes" id="UP001497623">
    <property type="component" value="Unassembled WGS sequence"/>
</dbReference>
<sequence>MMDKMKMDKQQLVTDTSLCESQGSGSRNNHSSQCSRRTLEWLLLLTGSALLLTCLAWASHQNVGPPPPMTPLYRPPPRGPEQLYLTKGEVLLDLPPKPLLVNSPVCLVDKEHPLLMVIMVVSHPSHKSLRMAHRIHASAEELNTLGVRRVFLLADASQGQVGYPAVAQEEVLQEATEWRDLVVGSFTDHYRNLTYKHALALTWPTRYCKQAQYIVKADDDIMLDIWGLTYMLASGLTAHPSGSIKEVPKHLVETNLTPKGLWAAGYVQQGLVPQRGHGKWAVTPQEYPDGRYPRFLAGWAYITTQPAAIAILREAQEIPYFWIDDVHMTGVAAGRADVKRYAINHFYTLDSIIGRCCLNATRPSTTNENPTGAPLCGLLVAPSDKNPDILGAWLSKAKQCHVYGIQCESTSIRSCPHSNLGPSMVGSVIPIK</sequence>
<evidence type="ECO:0000256" key="8">
    <source>
        <dbReference type="ARBA" id="ARBA00023034"/>
    </source>
</evidence>
<gene>
    <name evidence="12" type="ORF">MNOR_LOCUS18391</name>
</gene>
<dbReference type="GO" id="GO:0000139">
    <property type="term" value="C:Golgi membrane"/>
    <property type="evidence" value="ECO:0007669"/>
    <property type="project" value="UniProtKB-SubCell"/>
</dbReference>
<name>A0AAV2R0A6_MEGNR</name>
<feature type="transmembrane region" description="Helical" evidence="10">
    <location>
        <begin position="41"/>
        <end position="59"/>
    </location>
</feature>
<dbReference type="GO" id="GO:0016758">
    <property type="term" value="F:hexosyltransferase activity"/>
    <property type="evidence" value="ECO:0007669"/>
    <property type="project" value="InterPro"/>
</dbReference>
<dbReference type="InterPro" id="IPR002659">
    <property type="entry name" value="Glyco_trans_31"/>
</dbReference>
<comment type="caution">
    <text evidence="12">The sequence shown here is derived from an EMBL/GenBank/DDBJ whole genome shotgun (WGS) entry which is preliminary data.</text>
</comment>
<dbReference type="PANTHER" id="PTHR11214">
    <property type="entry name" value="BETA-1,3-N-ACETYLGLUCOSAMINYLTRANSFERASE"/>
    <property type="match status" value="1"/>
</dbReference>
<dbReference type="AlphaFoldDB" id="A0AAV2R0A6"/>